<sequence>MIWRNFIRVLGLLLVLTATAVGWLGYSESGLVWGVQRLEVFLGKAFKVEQVQGTLLGQVTLRGLQVQIGKTSVAVDRLSLAVQTGSLFVGELYLRELHGQGLRIHFPETETDQSGQERVQAGPIDVVVPLPVRVDRFELLDIAFIGTTADEYLSVDRLSAAFDVQDRHLKLDELTLVQKKWQLALSGELNLQGDWTADMVGSFSGAHGPWDELSGLLQVHGSLRDLALDVELRTPFAVNMQGQLKGLPRTFDWQLDLDWQDAELAVLWSPLDGLAAGGKLALLGRGSDFYGNLQGQLIQRGGVEMPLSAELTADAKGLTVDVMKWEFPGGNVQGHGKLGWQQGLAWRAELSGSDFTPEKMFPAWPGRLNIDVVTSGSWKDGELRTEIDLHSLDGELRDAPFHVTGRSRFENGEWQISGLSLDSGENHILVKGSWSKVFDLEIEARCPQLTDLLPGGSGQLDLQGRVSGRPENLLLETEFTGAELSYQGLWLDEVDGSLALDLSPQGAVTGEVNTGRWQSGSLIIDSGRLELGGSRADHELRVDLQRESDWLSGAVRGGLQEKNWQGELVRLFWVSESLGEWQLGNPSPMTLARTGYTLAPLCMVSDGSGELCVEGDGDFSGTWQLVGQLEDVDLELFKFFTGHLDPLDGHARGTVRAAANQWHLSTLVGELQIPDLTLVDSLKEESTASFLKLAENNVVFDYDGEQLEAELGVGVQGQGHIQARAKIATGPIDLTDLTDLSKASLSGRVDVELPDVAVLDSLSQGLFLLTGHLGGRFDVDGSLDEPEFRGRLDLLDGQIQVPAAGIILEELNASMESCDRWLCLDLSAESGTGSLALEGRGRHDAQRGWLIQGGMRGRELLILNIPEYRLVADPDLRFNYADHLGRLSGRVEVVEGEIIFPSNQDGLSLSPDVVVVNGDLPSTAVGGESVISGRVTIGLGDAVQFQGFGLNGLLTGGLDIDFAGNRELTGSGSLSLDQGSFTFKGRTLDISRGRISYFETPLNNPAVDIRARRLVDHGEVGVLVSGTVEDMKYSLFSDPVMNERDALAKILAGTVTFGAEEDQGFLQRAAAAVGLSQGLSLLSELQQGFGIDDLTFTGGDESSPMSLMLGSRVASDLYLSYGYDLFNASSLFRASYDLGHGFSVVTEVNSLGSGADFLWSVER</sequence>
<dbReference type="AlphaFoldDB" id="A0A8J6N947"/>
<dbReference type="GO" id="GO:0009306">
    <property type="term" value="P:protein secretion"/>
    <property type="evidence" value="ECO:0007669"/>
    <property type="project" value="InterPro"/>
</dbReference>
<dbReference type="Proteomes" id="UP000599024">
    <property type="component" value="Unassembled WGS sequence"/>
</dbReference>
<evidence type="ECO:0000256" key="1">
    <source>
        <dbReference type="ARBA" id="ARBA00004167"/>
    </source>
</evidence>
<evidence type="ECO:0000256" key="4">
    <source>
        <dbReference type="ARBA" id="ARBA00023136"/>
    </source>
</evidence>
<evidence type="ECO:0000256" key="2">
    <source>
        <dbReference type="ARBA" id="ARBA00022692"/>
    </source>
</evidence>
<comment type="caution">
    <text evidence="6">The sequence shown here is derived from an EMBL/GenBank/DDBJ whole genome shotgun (WGS) entry which is preliminary data.</text>
</comment>
<dbReference type="GO" id="GO:0005886">
    <property type="term" value="C:plasma membrane"/>
    <property type="evidence" value="ECO:0007669"/>
    <property type="project" value="InterPro"/>
</dbReference>
<evidence type="ECO:0000313" key="7">
    <source>
        <dbReference type="Proteomes" id="UP000599024"/>
    </source>
</evidence>
<comment type="subcellular location">
    <subcellularLocation>
        <location evidence="1">Membrane</location>
        <topology evidence="1">Single-pass membrane protein</topology>
    </subcellularLocation>
</comment>
<gene>
    <name evidence="6" type="ORF">H8E79_03955</name>
</gene>
<evidence type="ECO:0000259" key="5">
    <source>
        <dbReference type="Pfam" id="PF04357"/>
    </source>
</evidence>
<accession>A0A8J6N947</accession>
<dbReference type="PANTHER" id="PTHR36985:SF1">
    <property type="entry name" value="TRANSLOCATION AND ASSEMBLY MODULE SUBUNIT TAMB"/>
    <property type="match status" value="1"/>
</dbReference>
<name>A0A8J6N947_9BACT</name>
<protein>
    <submittedName>
        <fullName evidence="6">Translocation/assembly module TamB domain-containing protein</fullName>
    </submittedName>
</protein>
<keyword evidence="2" id="KW-0812">Transmembrane</keyword>
<organism evidence="6 7">
    <name type="scientific">Candidatus Desulfatifera sulfidica</name>
    <dbReference type="NCBI Taxonomy" id="2841691"/>
    <lineage>
        <taxon>Bacteria</taxon>
        <taxon>Pseudomonadati</taxon>
        <taxon>Thermodesulfobacteriota</taxon>
        <taxon>Desulfobulbia</taxon>
        <taxon>Desulfobulbales</taxon>
        <taxon>Desulfobulbaceae</taxon>
        <taxon>Candidatus Desulfatifera</taxon>
    </lineage>
</organism>
<dbReference type="PANTHER" id="PTHR36985">
    <property type="entry name" value="TRANSLOCATION AND ASSEMBLY MODULE SUBUNIT TAMB"/>
    <property type="match status" value="1"/>
</dbReference>
<dbReference type="EMBL" id="JACNLK010000033">
    <property type="protein sequence ID" value="MBC8208306.1"/>
    <property type="molecule type" value="Genomic_DNA"/>
</dbReference>
<dbReference type="Pfam" id="PF04357">
    <property type="entry name" value="TamB"/>
    <property type="match status" value="1"/>
</dbReference>
<reference evidence="6 7" key="1">
    <citation type="submission" date="2020-08" db="EMBL/GenBank/DDBJ databases">
        <title>Bridging the membrane lipid divide: bacteria of the FCB group superphylum have the potential to synthesize archaeal ether lipids.</title>
        <authorList>
            <person name="Villanueva L."/>
            <person name="Von Meijenfeldt F.A.B."/>
            <person name="Westbye A.B."/>
            <person name="Yadav S."/>
            <person name="Hopmans E.C."/>
            <person name="Dutilh B.E."/>
            <person name="Sinninghe Damste J.S."/>
        </authorList>
    </citation>
    <scope>NUCLEOTIDE SEQUENCE [LARGE SCALE GENOMIC DNA]</scope>
    <source>
        <strain evidence="6">NIOZ-UU81</strain>
    </source>
</reference>
<dbReference type="GO" id="GO:0097347">
    <property type="term" value="C:TAM protein secretion complex"/>
    <property type="evidence" value="ECO:0007669"/>
    <property type="project" value="TreeGrafter"/>
</dbReference>
<dbReference type="InterPro" id="IPR007452">
    <property type="entry name" value="TamB_C"/>
</dbReference>
<proteinExistence type="predicted"/>
<evidence type="ECO:0000313" key="6">
    <source>
        <dbReference type="EMBL" id="MBC8208306.1"/>
    </source>
</evidence>
<keyword evidence="3" id="KW-1133">Transmembrane helix</keyword>
<evidence type="ECO:0000256" key="3">
    <source>
        <dbReference type="ARBA" id="ARBA00022989"/>
    </source>
</evidence>
<keyword evidence="4" id="KW-0472">Membrane</keyword>
<feature type="domain" description="Translocation and assembly module TamB C-terminal" evidence="5">
    <location>
        <begin position="827"/>
        <end position="1162"/>
    </location>
</feature>